<keyword evidence="7" id="KW-1267">Proteomics identification</keyword>
<reference evidence="4 5" key="1">
    <citation type="journal article" date="1998" name="Science">
        <title>Genome sequence of the nematode C. elegans: a platform for investigating biology.</title>
        <authorList>
            <consortium name="The C. elegans sequencing consortium"/>
            <person name="Sulson J.E."/>
            <person name="Waterston R."/>
        </authorList>
    </citation>
    <scope>NUCLEOTIDE SEQUENCE [LARGE SCALE GENOMIC DNA]</scope>
    <source>
        <strain evidence="4 5">Bristol N2</strain>
    </source>
</reference>
<dbReference type="RefSeq" id="NP_001256978.1">
    <property type="nucleotide sequence ID" value="NM_001270049.1"/>
</dbReference>
<dbReference type="AlphaFoldDB" id="G4SF79"/>
<dbReference type="AGR" id="WB:WBGene00017780"/>
<dbReference type="HOGENOM" id="CLU_438221_0_0_1"/>
<dbReference type="InterPro" id="IPR055119">
    <property type="entry name" value="Mig18_Fn1"/>
</dbReference>
<evidence type="ECO:0007829" key="7">
    <source>
        <dbReference type="PeptideAtlas" id="G4SF79"/>
    </source>
</evidence>
<name>G4SF79_CAEEL</name>
<feature type="chain" id="PRO_5003468175" evidence="2">
    <location>
        <begin position="18"/>
        <end position="624"/>
    </location>
</feature>
<dbReference type="WormBase" id="F25E2.2a">
    <property type="protein sequence ID" value="CE37106"/>
    <property type="gene ID" value="WBGene00017780"/>
</dbReference>
<gene>
    <name evidence="4" type="ORF">CELE_F25E2.2</name>
    <name evidence="4 6" type="ORF">F25E2.2</name>
</gene>
<dbReference type="FunCoup" id="G4SF79">
    <property type="interactions" value="151"/>
</dbReference>
<sequence>MNIVTFLLFGIFPLSAAISPINLENCNPGSYFVENYIKYQCYQSGSVKGYNIAGCQPSNDLTGVTLQQWETHNEKWFKYHCVIDGTNAQYSVKTCLDPVGEVLPVGKTRSFPDGETFTCFIERNKVKLNHQTTAGCQVGDQVYGDRATWIDRREDVIIIGSENKVVGKGSTMQCKKSENGSFVVEVAACLTAENTYIRPEDFGTVDDAVVKCAMVEGKCVLRKAEVTELGCRHNGKVYRHNEEWNSEDGATVYACQFGKVEKEGCLVGNYLIPLYAIRYVDGNAFYCFQGTQVRSFGDLKGCTTTSGDIIQFENRARNGDRLESCGFSINRDGTVEFKWTQVGCIYSKEMITVNAIQQFGDQYVHCALNGTAGYIVKMMTREEVEKWLTATKQQWSNIVSGKDGKGNSVKREVPTTPLPTTTTTTTTTPKPTTTTTTTTTPAPTTTQKPTTTTTTPAPTTTSTTSIPTTIATTTAAPLKKCTDFVEDCDKLRIYCHTEAENAKFLKEAVKKFSTNPKNRSRMLEFIDHVFLEEQEPAHQKEQNKEQDCPINSKSCEKCSHSKCEKCAKHPHHHCKCEDQKEFNRKIVRALCPKTCDICNETHPSVSTILSTRISGACLKPQCEI</sequence>
<dbReference type="KEGG" id="cel:CELE_F25E2.2"/>
<evidence type="ECO:0000256" key="2">
    <source>
        <dbReference type="SAM" id="SignalP"/>
    </source>
</evidence>
<dbReference type="GeneID" id="180428"/>
<dbReference type="PeptideAtlas" id="G4SF79"/>
<dbReference type="CTD" id="180428"/>
<dbReference type="EMBL" id="BX284606">
    <property type="protein sequence ID" value="CCD69983.1"/>
    <property type="molecule type" value="Genomic_DNA"/>
</dbReference>
<feature type="region of interest" description="Disordered" evidence="1">
    <location>
        <begin position="398"/>
        <end position="468"/>
    </location>
</feature>
<feature type="signal peptide" evidence="2">
    <location>
        <begin position="1"/>
        <end position="17"/>
    </location>
</feature>
<organism evidence="4 5">
    <name type="scientific">Caenorhabditis elegans</name>
    <dbReference type="NCBI Taxonomy" id="6239"/>
    <lineage>
        <taxon>Eukaryota</taxon>
        <taxon>Metazoa</taxon>
        <taxon>Ecdysozoa</taxon>
        <taxon>Nematoda</taxon>
        <taxon>Chromadorea</taxon>
        <taxon>Rhabditida</taxon>
        <taxon>Rhabditina</taxon>
        <taxon>Rhabditomorpha</taxon>
        <taxon>Rhabditoidea</taxon>
        <taxon>Rhabditidae</taxon>
        <taxon>Peloderinae</taxon>
        <taxon>Caenorhabditis</taxon>
    </lineage>
</organism>
<feature type="compositionally biased region" description="Low complexity" evidence="1">
    <location>
        <begin position="414"/>
        <end position="468"/>
    </location>
</feature>
<dbReference type="PaxDb" id="6239-F25E2.2a"/>
<dbReference type="ExpressionAtlas" id="G4SF79">
    <property type="expression patterns" value="baseline and differential"/>
</dbReference>
<dbReference type="PANTHER" id="PTHR36493:SF3">
    <property type="entry name" value="CHITIN-BINDING TYPE-4 DOMAIN-CONTAINING PROTEIN"/>
    <property type="match status" value="1"/>
</dbReference>
<feature type="domain" description="Abnormal cell migration protein 18-like fibronectin type I" evidence="3">
    <location>
        <begin position="63"/>
        <end position="126"/>
    </location>
</feature>
<evidence type="ECO:0000313" key="5">
    <source>
        <dbReference type="Proteomes" id="UP000001940"/>
    </source>
</evidence>
<evidence type="ECO:0000313" key="6">
    <source>
        <dbReference type="WormBase" id="F25E2.2a"/>
    </source>
</evidence>
<dbReference type="PANTHER" id="PTHR36493">
    <property type="entry name" value="NEUROBLAST DIFFERENTIATION-ASSOCIATED PROTEIN AHNAK-LIKE PROTEIN"/>
    <property type="match status" value="1"/>
</dbReference>
<evidence type="ECO:0000313" key="4">
    <source>
        <dbReference type="EMBL" id="CCD69983.1"/>
    </source>
</evidence>
<dbReference type="InParanoid" id="G4SF79"/>
<dbReference type="Proteomes" id="UP000001940">
    <property type="component" value="Chromosome X"/>
</dbReference>
<dbReference type="GO" id="GO:0016020">
    <property type="term" value="C:membrane"/>
    <property type="evidence" value="ECO:0000318"/>
    <property type="project" value="GO_Central"/>
</dbReference>
<evidence type="ECO:0000256" key="1">
    <source>
        <dbReference type="SAM" id="MobiDB-lite"/>
    </source>
</evidence>
<keyword evidence="5" id="KW-1185">Reference proteome</keyword>
<accession>G4SF79</accession>
<dbReference type="OMA" id="RATWIDR"/>
<keyword evidence="2" id="KW-0732">Signal</keyword>
<dbReference type="Bgee" id="WBGene00017780">
    <property type="expression patterns" value="Expressed in adult organism and 1 other cell type or tissue"/>
</dbReference>
<dbReference type="OrthoDB" id="5780467at2759"/>
<dbReference type="eggNOG" id="KOG1216">
    <property type="taxonomic scope" value="Eukaryota"/>
</dbReference>
<evidence type="ECO:0000259" key="3">
    <source>
        <dbReference type="Pfam" id="PF23003"/>
    </source>
</evidence>
<feature type="compositionally biased region" description="Basic and acidic residues" evidence="1">
    <location>
        <begin position="402"/>
        <end position="413"/>
    </location>
</feature>
<dbReference type="Pfam" id="PF23003">
    <property type="entry name" value="Fn1_2"/>
    <property type="match status" value="1"/>
</dbReference>
<protein>
    <submittedName>
        <fullName evidence="4">Abnormal cell migration protein 18-like fibronectin type I domain-containing protein</fullName>
    </submittedName>
</protein>
<proteinExistence type="evidence at protein level"/>